<sequence>MKLVKYVHRASDKWEVKHTITWIAARHWVERNSLINNHLTILLWCEFVRELSLLYVIEIFSKRRN</sequence>
<dbReference type="EMBL" id="GBRH01176542">
    <property type="protein sequence ID" value="JAE21354.1"/>
    <property type="molecule type" value="Transcribed_RNA"/>
</dbReference>
<name>A0A0A9GD27_ARUDO</name>
<reference evidence="1" key="1">
    <citation type="submission" date="2014-09" db="EMBL/GenBank/DDBJ databases">
        <authorList>
            <person name="Magalhaes I.L.F."/>
            <person name="Oliveira U."/>
            <person name="Santos F.R."/>
            <person name="Vidigal T.H.D.A."/>
            <person name="Brescovit A.D."/>
            <person name="Santos A.J."/>
        </authorList>
    </citation>
    <scope>NUCLEOTIDE SEQUENCE</scope>
    <source>
        <tissue evidence="1">Shoot tissue taken approximately 20 cm above the soil surface</tissue>
    </source>
</reference>
<accession>A0A0A9GD27</accession>
<protein>
    <submittedName>
        <fullName evidence="1">Uncharacterized protein</fullName>
    </submittedName>
</protein>
<reference evidence="1" key="2">
    <citation type="journal article" date="2015" name="Data Brief">
        <title>Shoot transcriptome of the giant reed, Arundo donax.</title>
        <authorList>
            <person name="Barrero R.A."/>
            <person name="Guerrero F.D."/>
            <person name="Moolhuijzen P."/>
            <person name="Goolsby J.A."/>
            <person name="Tidwell J."/>
            <person name="Bellgard S.E."/>
            <person name="Bellgard M.I."/>
        </authorList>
    </citation>
    <scope>NUCLEOTIDE SEQUENCE</scope>
    <source>
        <tissue evidence="1">Shoot tissue taken approximately 20 cm above the soil surface</tissue>
    </source>
</reference>
<organism evidence="1">
    <name type="scientific">Arundo donax</name>
    <name type="common">Giant reed</name>
    <name type="synonym">Donax arundinaceus</name>
    <dbReference type="NCBI Taxonomy" id="35708"/>
    <lineage>
        <taxon>Eukaryota</taxon>
        <taxon>Viridiplantae</taxon>
        <taxon>Streptophyta</taxon>
        <taxon>Embryophyta</taxon>
        <taxon>Tracheophyta</taxon>
        <taxon>Spermatophyta</taxon>
        <taxon>Magnoliopsida</taxon>
        <taxon>Liliopsida</taxon>
        <taxon>Poales</taxon>
        <taxon>Poaceae</taxon>
        <taxon>PACMAD clade</taxon>
        <taxon>Arundinoideae</taxon>
        <taxon>Arundineae</taxon>
        <taxon>Arundo</taxon>
    </lineage>
</organism>
<evidence type="ECO:0000313" key="1">
    <source>
        <dbReference type="EMBL" id="JAE21354.1"/>
    </source>
</evidence>
<dbReference type="AlphaFoldDB" id="A0A0A9GD27"/>
<proteinExistence type="predicted"/>